<dbReference type="Proteomes" id="UP000199305">
    <property type="component" value="Unassembled WGS sequence"/>
</dbReference>
<dbReference type="InterPro" id="IPR017938">
    <property type="entry name" value="Riboflavin_synthase-like_b-brl"/>
</dbReference>
<keyword evidence="27" id="KW-0812">Transmembrane</keyword>
<evidence type="ECO:0000256" key="5">
    <source>
        <dbReference type="ARBA" id="ARBA00011309"/>
    </source>
</evidence>
<evidence type="ECO:0000256" key="18">
    <source>
        <dbReference type="ARBA" id="ARBA00023027"/>
    </source>
</evidence>
<evidence type="ECO:0000259" key="28">
    <source>
        <dbReference type="PROSITE" id="PS51085"/>
    </source>
</evidence>
<dbReference type="SUPFAM" id="SSF54292">
    <property type="entry name" value="2Fe-2S ferredoxin-like"/>
    <property type="match status" value="1"/>
</dbReference>
<evidence type="ECO:0000256" key="2">
    <source>
        <dbReference type="ARBA" id="ARBA00002972"/>
    </source>
</evidence>
<reference evidence="31" key="1">
    <citation type="submission" date="2016-10" db="EMBL/GenBank/DDBJ databases">
        <authorList>
            <person name="Varghese N."/>
            <person name="Submissions S."/>
        </authorList>
    </citation>
    <scope>NUCLEOTIDE SEQUENCE [LARGE SCALE GENOMIC DNA]</scope>
    <source>
        <strain evidence="31">CGMCC 1.10658</strain>
    </source>
</reference>
<evidence type="ECO:0000313" key="30">
    <source>
        <dbReference type="EMBL" id="SDJ96752.1"/>
    </source>
</evidence>
<evidence type="ECO:0000256" key="14">
    <source>
        <dbReference type="ARBA" id="ARBA00022827"/>
    </source>
</evidence>
<keyword evidence="19" id="KW-0915">Sodium</keyword>
<dbReference type="CDD" id="cd06188">
    <property type="entry name" value="NADH_quinone_reductase"/>
    <property type="match status" value="1"/>
</dbReference>
<evidence type="ECO:0000256" key="19">
    <source>
        <dbReference type="ARBA" id="ARBA00023053"/>
    </source>
</evidence>
<dbReference type="RefSeq" id="WP_091510397.1">
    <property type="nucleotide sequence ID" value="NZ_FNFH01000002.1"/>
</dbReference>
<protein>
    <recommendedName>
        <fullName evidence="7">Na(+)-translocating NADH-quinone reductase subunit F</fullName>
        <ecNumber evidence="6">7.2.1.1</ecNumber>
    </recommendedName>
    <alternativeName>
        <fullName evidence="25">NQR complex subunit F</fullName>
    </alternativeName>
    <alternativeName>
        <fullName evidence="24">NQR-1 subunit F</fullName>
    </alternativeName>
</protein>
<evidence type="ECO:0000256" key="22">
    <source>
        <dbReference type="ARBA" id="ARBA00023136"/>
    </source>
</evidence>
<dbReference type="SUPFAM" id="SSF63380">
    <property type="entry name" value="Riboflavin synthase domain-like"/>
    <property type="match status" value="1"/>
</dbReference>
<dbReference type="PANTHER" id="PTHR43644:SF1">
    <property type="entry name" value="NAD(P)H-FLAVIN REDUCTASE"/>
    <property type="match status" value="1"/>
</dbReference>
<keyword evidence="8" id="KW-0813">Transport</keyword>
<evidence type="ECO:0000256" key="12">
    <source>
        <dbReference type="ARBA" id="ARBA00022714"/>
    </source>
</evidence>
<evidence type="ECO:0000256" key="16">
    <source>
        <dbReference type="ARBA" id="ARBA00023004"/>
    </source>
</evidence>
<dbReference type="PROSITE" id="PS51384">
    <property type="entry name" value="FAD_FR"/>
    <property type="match status" value="1"/>
</dbReference>
<comment type="function">
    <text evidence="2">NQR complex catalyzes the reduction of ubiquinone-1 to ubiquinol by two successive reactions, coupled with the transport of Na(+) ions from the cytoplasm to the periplasm. The first step is catalyzed by NqrF, which accepts electrons from NADH and reduces ubiquinone-1 to ubisemiquinone by a one-electron transfer pathway.</text>
</comment>
<comment type="subcellular location">
    <subcellularLocation>
        <location evidence="3">Cell inner membrane</location>
    </subcellularLocation>
</comment>
<proteinExistence type="inferred from homology"/>
<evidence type="ECO:0000256" key="25">
    <source>
        <dbReference type="ARBA" id="ARBA00030787"/>
    </source>
</evidence>
<dbReference type="InterPro" id="IPR012675">
    <property type="entry name" value="Beta-grasp_dom_sf"/>
</dbReference>
<keyword evidence="16" id="KW-0408">Iron</keyword>
<evidence type="ECO:0000256" key="21">
    <source>
        <dbReference type="ARBA" id="ARBA00023075"/>
    </source>
</evidence>
<evidence type="ECO:0000256" key="3">
    <source>
        <dbReference type="ARBA" id="ARBA00004533"/>
    </source>
</evidence>
<dbReference type="InterPro" id="IPR001041">
    <property type="entry name" value="2Fe-2S_ferredoxin-type"/>
</dbReference>
<feature type="transmembrane region" description="Helical" evidence="27">
    <location>
        <begin position="201"/>
        <end position="221"/>
    </location>
</feature>
<dbReference type="Pfam" id="PF00111">
    <property type="entry name" value="Fer2"/>
    <property type="match status" value="1"/>
</dbReference>
<evidence type="ECO:0000259" key="29">
    <source>
        <dbReference type="PROSITE" id="PS51384"/>
    </source>
</evidence>
<comment type="cofactor">
    <cofactor evidence="1">
        <name>FAD</name>
        <dbReference type="ChEBI" id="CHEBI:57692"/>
    </cofactor>
</comment>
<keyword evidence="10" id="KW-0997">Cell inner membrane</keyword>
<evidence type="ECO:0000256" key="10">
    <source>
        <dbReference type="ARBA" id="ARBA00022519"/>
    </source>
</evidence>
<keyword evidence="18" id="KW-0520">NAD</keyword>
<keyword evidence="15" id="KW-1278">Translocase</keyword>
<evidence type="ECO:0000256" key="27">
    <source>
        <dbReference type="SAM" id="Phobius"/>
    </source>
</evidence>
<evidence type="ECO:0000256" key="15">
    <source>
        <dbReference type="ARBA" id="ARBA00022967"/>
    </source>
</evidence>
<keyword evidence="22 27" id="KW-0472">Membrane</keyword>
<dbReference type="GO" id="GO:0006814">
    <property type="term" value="P:sodium ion transport"/>
    <property type="evidence" value="ECO:0007669"/>
    <property type="project" value="UniProtKB-KW"/>
</dbReference>
<dbReference type="InterPro" id="IPR017927">
    <property type="entry name" value="FAD-bd_FR_type"/>
</dbReference>
<dbReference type="PANTHER" id="PTHR43644">
    <property type="entry name" value="NA(+)-TRANSLOCATING NADH-QUINONE REDUCTASE SUBUNIT"/>
    <property type="match status" value="1"/>
</dbReference>
<feature type="domain" description="2Fe-2S ferredoxin-type" evidence="28">
    <location>
        <begin position="241"/>
        <end position="337"/>
    </location>
</feature>
<evidence type="ECO:0000256" key="17">
    <source>
        <dbReference type="ARBA" id="ARBA00023014"/>
    </source>
</evidence>
<evidence type="ECO:0000256" key="11">
    <source>
        <dbReference type="ARBA" id="ARBA00022630"/>
    </source>
</evidence>
<keyword evidence="21 30" id="KW-0830">Ubiquinone</keyword>
<dbReference type="NCBIfam" id="TIGR01941">
    <property type="entry name" value="nqrF"/>
    <property type="match status" value="1"/>
</dbReference>
<keyword evidence="11" id="KW-0285">Flavoprotein</keyword>
<dbReference type="InterPro" id="IPR036010">
    <property type="entry name" value="2Fe-2S_ferredoxin-like_sf"/>
</dbReference>
<evidence type="ECO:0000256" key="4">
    <source>
        <dbReference type="ARBA" id="ARBA00005570"/>
    </source>
</evidence>
<accession>A0A1G8Y1S7</accession>
<evidence type="ECO:0000313" key="31">
    <source>
        <dbReference type="Proteomes" id="UP000199305"/>
    </source>
</evidence>
<evidence type="ECO:0000256" key="26">
    <source>
        <dbReference type="ARBA" id="ARBA00048891"/>
    </source>
</evidence>
<dbReference type="PROSITE" id="PS51085">
    <property type="entry name" value="2FE2S_FER_2"/>
    <property type="match status" value="1"/>
</dbReference>
<evidence type="ECO:0000256" key="20">
    <source>
        <dbReference type="ARBA" id="ARBA00023065"/>
    </source>
</evidence>
<evidence type="ECO:0000256" key="6">
    <source>
        <dbReference type="ARBA" id="ARBA00013099"/>
    </source>
</evidence>
<dbReference type="Gene3D" id="3.40.50.80">
    <property type="entry name" value="Nucleotide-binding domain of ferredoxin-NADP reductase (FNR) module"/>
    <property type="match status" value="1"/>
</dbReference>
<evidence type="ECO:0000256" key="13">
    <source>
        <dbReference type="ARBA" id="ARBA00022723"/>
    </source>
</evidence>
<evidence type="ECO:0000256" key="23">
    <source>
        <dbReference type="ARBA" id="ARBA00023201"/>
    </source>
</evidence>
<evidence type="ECO:0000256" key="7">
    <source>
        <dbReference type="ARBA" id="ARBA00019729"/>
    </source>
</evidence>
<comment type="catalytic activity">
    <reaction evidence="26">
        <text>a ubiquinone + n Na(+)(in) + NADH + H(+) = a ubiquinol + n Na(+)(out) + NAD(+)</text>
        <dbReference type="Rhea" id="RHEA:47748"/>
        <dbReference type="Rhea" id="RHEA-COMP:9565"/>
        <dbReference type="Rhea" id="RHEA-COMP:9566"/>
        <dbReference type="ChEBI" id="CHEBI:15378"/>
        <dbReference type="ChEBI" id="CHEBI:16389"/>
        <dbReference type="ChEBI" id="CHEBI:17976"/>
        <dbReference type="ChEBI" id="CHEBI:29101"/>
        <dbReference type="ChEBI" id="CHEBI:57540"/>
        <dbReference type="ChEBI" id="CHEBI:57945"/>
        <dbReference type="EC" id="7.2.1.1"/>
    </reaction>
</comment>
<keyword evidence="14" id="KW-0274">FAD</keyword>
<dbReference type="InterPro" id="IPR001433">
    <property type="entry name" value="OxRdtase_FAD/NAD-bd"/>
</dbReference>
<dbReference type="Gene3D" id="3.10.20.30">
    <property type="match status" value="1"/>
</dbReference>
<dbReference type="GO" id="GO:0016655">
    <property type="term" value="F:oxidoreductase activity, acting on NAD(P)H, quinone or similar compound as acceptor"/>
    <property type="evidence" value="ECO:0007669"/>
    <property type="project" value="InterPro"/>
</dbReference>
<keyword evidence="9" id="KW-1003">Cell membrane</keyword>
<dbReference type="EC" id="7.2.1.1" evidence="6"/>
<dbReference type="OrthoDB" id="9806195at2"/>
<feature type="domain" description="FAD-binding FR-type" evidence="29">
    <location>
        <begin position="340"/>
        <end position="487"/>
    </location>
</feature>
<comment type="subunit">
    <text evidence="5">Composed of six subunits; NqrA, NqrB, NqrC, NqrD, NqrE and NqrF.</text>
</comment>
<dbReference type="GO" id="GO:0005886">
    <property type="term" value="C:plasma membrane"/>
    <property type="evidence" value="ECO:0007669"/>
    <property type="project" value="UniProtKB-SubCell"/>
</dbReference>
<evidence type="ECO:0000256" key="1">
    <source>
        <dbReference type="ARBA" id="ARBA00001974"/>
    </source>
</evidence>
<name>A0A1G8Y1S7_9GAMM</name>
<keyword evidence="20" id="KW-0406">Ion transport</keyword>
<evidence type="ECO:0000256" key="24">
    <source>
        <dbReference type="ARBA" id="ARBA00030032"/>
    </source>
</evidence>
<keyword evidence="13" id="KW-0479">Metal-binding</keyword>
<keyword evidence="23" id="KW-0739">Sodium transport</keyword>
<organism evidence="30 31">
    <name type="scientific">Microbulbifer yueqingensis</name>
    <dbReference type="NCBI Taxonomy" id="658219"/>
    <lineage>
        <taxon>Bacteria</taxon>
        <taxon>Pseudomonadati</taxon>
        <taxon>Pseudomonadota</taxon>
        <taxon>Gammaproteobacteria</taxon>
        <taxon>Cellvibrionales</taxon>
        <taxon>Microbulbiferaceae</taxon>
        <taxon>Microbulbifer</taxon>
    </lineage>
</organism>
<keyword evidence="17" id="KW-0411">Iron-sulfur</keyword>
<dbReference type="InterPro" id="IPR010205">
    <property type="entry name" value="NqrF"/>
</dbReference>
<comment type="similarity">
    <text evidence="4">Belongs to the NqrF family.</text>
</comment>
<sequence length="625" mass="68013">MNFIKTAHKWLSLVIGLQLALWLASGLAFALLDSSVVSGRHLAERQPAQAIAPQQSLLSHAEIARRHTGGEIFSIRLQPGLDRPVYRLETAEGIELRDAGSGNALVIDAAAAAAIAARDYAGDDSLIGEPVMLESATMETRGHSGAIWRVDAADEFGTTLYVSARDGQVLERRNDTWRLFDIFWMLHIMDYTERQDFNNPFVIAFGIGALLMSISGCLLLFSSFSRHDFNLVALLSRGRRSKVAVTLLDRAAAPLRELALPSGANLFDGLAANGVQLPSNCGGGGSCGLCQVQMPADTPVTGSEKALLSPAELAAGYRLACQQRASGATRLVLDDAVLQAGQFDAQVVATRFLTPFIKELRLRPLGGRPFDFRAGSFVQVEIPPHQLRLADMAVEPHFRGDWDQWRDTPGGAHGEALRRSYSMANAPGEVMSGSDDGDSDIVLNVRIQPPPPGQPALPAGAGSSYMFHLQGGDRVQLSGPFGSFHARDGEREMILIGGGAGMAPLRSIIVDQLRNRRTRRPIRFWYGARSGREVFYDDLFDTLAAEHTNFSWHLGLSEPRPEDNWTGPTGYISDIAAEQYLRQHPDLGKCEFYLCGPPVMLKASIAMLTGLGVREEQISFDDFGC</sequence>
<keyword evidence="31" id="KW-1185">Reference proteome</keyword>
<gene>
    <name evidence="30" type="ORF">SAMN05216212_1325</name>
</gene>
<dbReference type="Gene3D" id="2.40.30.10">
    <property type="entry name" value="Translation factors"/>
    <property type="match status" value="1"/>
</dbReference>
<dbReference type="GO" id="GO:0046872">
    <property type="term" value="F:metal ion binding"/>
    <property type="evidence" value="ECO:0007669"/>
    <property type="project" value="UniProtKB-KW"/>
</dbReference>
<dbReference type="STRING" id="658219.SAMN05216212_1325"/>
<dbReference type="GO" id="GO:0051537">
    <property type="term" value="F:2 iron, 2 sulfur cluster binding"/>
    <property type="evidence" value="ECO:0007669"/>
    <property type="project" value="UniProtKB-KW"/>
</dbReference>
<dbReference type="InterPro" id="IPR039261">
    <property type="entry name" value="FNR_nucleotide-bd"/>
</dbReference>
<dbReference type="Pfam" id="PF00175">
    <property type="entry name" value="NAD_binding_1"/>
    <property type="match status" value="1"/>
</dbReference>
<evidence type="ECO:0000256" key="8">
    <source>
        <dbReference type="ARBA" id="ARBA00022448"/>
    </source>
</evidence>
<dbReference type="EMBL" id="FNFH01000002">
    <property type="protein sequence ID" value="SDJ96752.1"/>
    <property type="molecule type" value="Genomic_DNA"/>
</dbReference>
<keyword evidence="12" id="KW-0001">2Fe-2S</keyword>
<dbReference type="AlphaFoldDB" id="A0A1G8Y1S7"/>
<evidence type="ECO:0000256" key="9">
    <source>
        <dbReference type="ARBA" id="ARBA00022475"/>
    </source>
</evidence>
<keyword evidence="27" id="KW-1133">Transmembrane helix</keyword>
<dbReference type="SUPFAM" id="SSF52343">
    <property type="entry name" value="Ferredoxin reductase-like, C-terminal NADP-linked domain"/>
    <property type="match status" value="1"/>
</dbReference>